<dbReference type="InterPro" id="IPR023801">
    <property type="entry name" value="His_deacetylse_dom"/>
</dbReference>
<protein>
    <recommendedName>
        <fullName evidence="3">Acetoin utilization protein AcuC</fullName>
    </recommendedName>
</protein>
<dbReference type="CDD" id="cd09994">
    <property type="entry name" value="HDAC_AcuC_like"/>
    <property type="match status" value="1"/>
</dbReference>
<dbReference type="SUPFAM" id="SSF52768">
    <property type="entry name" value="Arginase/deacetylase"/>
    <property type="match status" value="1"/>
</dbReference>
<name>A0ABM6RVV7_9FIRM</name>
<comment type="pathway">
    <text evidence="1">Ketone degradation; acetoin degradation.</text>
</comment>
<dbReference type="Proteomes" id="UP000325292">
    <property type="component" value="Chromosome"/>
</dbReference>
<evidence type="ECO:0000256" key="4">
    <source>
        <dbReference type="ARBA" id="ARBA00022627"/>
    </source>
</evidence>
<dbReference type="InterPro" id="IPR003085">
    <property type="entry name" value="AcuC"/>
</dbReference>
<evidence type="ECO:0000256" key="3">
    <source>
        <dbReference type="ARBA" id="ARBA00020218"/>
    </source>
</evidence>
<reference evidence="6 7" key="1">
    <citation type="journal article" date="2019" name="Sci. Rep.">
        <title>Sulfobacillus thermotolerans: new insights into resistance and metabolic capacities of acidophilic chemolithotrophs.</title>
        <authorList>
            <person name="Panyushkina A.E."/>
            <person name="Babenko V.V."/>
            <person name="Nikitina A.S."/>
            <person name="Selezneva O.V."/>
            <person name="Tsaplina I.A."/>
            <person name="Letarova M.A."/>
            <person name="Kostryukova E.S."/>
            <person name="Letarov A.V."/>
        </authorList>
    </citation>
    <scope>NUCLEOTIDE SEQUENCE [LARGE SCALE GENOMIC DNA]</scope>
    <source>
        <strain evidence="6 7">Kr1</strain>
    </source>
</reference>
<dbReference type="Gene3D" id="3.40.800.20">
    <property type="entry name" value="Histone deacetylase domain"/>
    <property type="match status" value="1"/>
</dbReference>
<dbReference type="PANTHER" id="PTHR10625:SF10">
    <property type="entry name" value="HISTONE DEACETYLASE HDAC1"/>
    <property type="match status" value="1"/>
</dbReference>
<organism evidence="6 7">
    <name type="scientific">Sulfobacillus thermotolerans</name>
    <dbReference type="NCBI Taxonomy" id="338644"/>
    <lineage>
        <taxon>Bacteria</taxon>
        <taxon>Bacillati</taxon>
        <taxon>Bacillota</taxon>
        <taxon>Clostridia</taxon>
        <taxon>Eubacteriales</taxon>
        <taxon>Clostridiales Family XVII. Incertae Sedis</taxon>
        <taxon>Sulfobacillus</taxon>
    </lineage>
</organism>
<dbReference type="PANTHER" id="PTHR10625">
    <property type="entry name" value="HISTONE DEACETYLASE HDAC1-RELATED"/>
    <property type="match status" value="1"/>
</dbReference>
<keyword evidence="7" id="KW-1185">Reference proteome</keyword>
<sequence length="390" mass="43417">MTDTAKFIYSDAYSQYDFGATHPFNPVRLRATKSLIDALHLVSDDQLVLPAPATIDDLVRAHHRSYIDMVQHFTNLEDVSNPTLLKRAAAYGLGTEDDPVFPGMHDAARLAVGGTLAAAQVIAQGEAMHALNLAGGLHHAKAAQASGFCIYNDLTVAIHWLREKTQWRIAYIDTDAHHGDGVQQAFYDDPHVLTISFHETGQYLFPGTGSVEETGTGAGQGYALNVPLRPYTDNQSWLECLERIVPAALQHFQPDIIISQHGCDGHYWDPLTDLFATTDFYAKVPALVHQWAHTYAHGRWLATGGGGYEIWRVVPRAWTLLWAEMSDQSLDVNTPLPQSWLDTWQPLSSPPLPTTFFDPPESFPPVAQSFAITQQNRETVDRLKRLIPWL</sequence>
<evidence type="ECO:0000256" key="1">
    <source>
        <dbReference type="ARBA" id="ARBA00005101"/>
    </source>
</evidence>
<accession>A0ABM6RVV7</accession>
<dbReference type="InterPro" id="IPR023696">
    <property type="entry name" value="Ureohydrolase_dom_sf"/>
</dbReference>
<evidence type="ECO:0000259" key="5">
    <source>
        <dbReference type="Pfam" id="PF00850"/>
    </source>
</evidence>
<dbReference type="EMBL" id="CP019454">
    <property type="protein sequence ID" value="AUW95394.1"/>
    <property type="molecule type" value="Genomic_DNA"/>
</dbReference>
<proteinExistence type="inferred from homology"/>
<dbReference type="PRINTS" id="PR01272">
    <property type="entry name" value="ACUCPROTEIN"/>
</dbReference>
<dbReference type="Pfam" id="PF00850">
    <property type="entry name" value="Hist_deacetyl"/>
    <property type="match status" value="1"/>
</dbReference>
<evidence type="ECO:0000256" key="2">
    <source>
        <dbReference type="ARBA" id="ARBA00005947"/>
    </source>
</evidence>
<keyword evidence="4" id="KW-0006">Acetoin catabolism</keyword>
<dbReference type="InterPro" id="IPR037138">
    <property type="entry name" value="His_deacetylse_dom_sf"/>
</dbReference>
<evidence type="ECO:0000313" key="7">
    <source>
        <dbReference type="Proteomes" id="UP000325292"/>
    </source>
</evidence>
<gene>
    <name evidence="6" type="ORF">BXT84_04750</name>
</gene>
<comment type="similarity">
    <text evidence="2">Belongs to the histone deacetylase family.</text>
</comment>
<feature type="domain" description="Histone deacetylase" evidence="5">
    <location>
        <begin position="22"/>
        <end position="324"/>
    </location>
</feature>
<dbReference type="InterPro" id="IPR000286">
    <property type="entry name" value="HDACs"/>
</dbReference>
<dbReference type="PRINTS" id="PR01270">
    <property type="entry name" value="HDASUPER"/>
</dbReference>
<evidence type="ECO:0000313" key="6">
    <source>
        <dbReference type="EMBL" id="AUW95394.1"/>
    </source>
</evidence>